<dbReference type="GO" id="GO:0003700">
    <property type="term" value="F:DNA-binding transcription factor activity"/>
    <property type="evidence" value="ECO:0007669"/>
    <property type="project" value="InterPro"/>
</dbReference>
<dbReference type="GO" id="GO:0005634">
    <property type="term" value="C:nucleus"/>
    <property type="evidence" value="ECO:0007669"/>
    <property type="project" value="InterPro"/>
</dbReference>
<keyword evidence="3" id="KW-1185">Reference proteome</keyword>
<feature type="region of interest" description="Disordered" evidence="1">
    <location>
        <begin position="112"/>
        <end position="140"/>
    </location>
</feature>
<dbReference type="PRINTS" id="PR01751">
    <property type="entry name" value="AP2CTNSCPFCT"/>
</dbReference>
<proteinExistence type="predicted"/>
<protein>
    <submittedName>
        <fullName evidence="2">Transcription factor AP-2 gamma</fullName>
    </submittedName>
</protein>
<feature type="compositionally biased region" description="Pro residues" evidence="1">
    <location>
        <begin position="79"/>
        <end position="88"/>
    </location>
</feature>
<feature type="region of interest" description="Disordered" evidence="1">
    <location>
        <begin position="1"/>
        <end position="90"/>
    </location>
</feature>
<organism evidence="2 3">
    <name type="scientific">Myotis davidii</name>
    <name type="common">David's myotis</name>
    <dbReference type="NCBI Taxonomy" id="225400"/>
    <lineage>
        <taxon>Eukaryota</taxon>
        <taxon>Metazoa</taxon>
        <taxon>Chordata</taxon>
        <taxon>Craniata</taxon>
        <taxon>Vertebrata</taxon>
        <taxon>Euteleostomi</taxon>
        <taxon>Mammalia</taxon>
        <taxon>Eutheria</taxon>
        <taxon>Laurasiatheria</taxon>
        <taxon>Chiroptera</taxon>
        <taxon>Yangochiroptera</taxon>
        <taxon>Vespertilionidae</taxon>
        <taxon>Myotis</taxon>
    </lineage>
</organism>
<dbReference type="AlphaFoldDB" id="L5M248"/>
<evidence type="ECO:0000313" key="3">
    <source>
        <dbReference type="Proteomes" id="UP000010556"/>
    </source>
</evidence>
<feature type="compositionally biased region" description="Basic and acidic residues" evidence="1">
    <location>
        <begin position="1"/>
        <end position="10"/>
    </location>
</feature>
<evidence type="ECO:0000256" key="1">
    <source>
        <dbReference type="SAM" id="MobiDB-lite"/>
    </source>
</evidence>
<dbReference type="InterPro" id="IPR008123">
    <property type="entry name" value="TF_AP2_gamma"/>
</dbReference>
<reference evidence="3" key="1">
    <citation type="journal article" date="2013" name="Science">
        <title>Comparative analysis of bat genomes provides insight into the evolution of flight and immunity.</title>
        <authorList>
            <person name="Zhang G."/>
            <person name="Cowled C."/>
            <person name="Shi Z."/>
            <person name="Huang Z."/>
            <person name="Bishop-Lilly K.A."/>
            <person name="Fang X."/>
            <person name="Wynne J.W."/>
            <person name="Xiong Z."/>
            <person name="Baker M.L."/>
            <person name="Zhao W."/>
            <person name="Tachedjian M."/>
            <person name="Zhu Y."/>
            <person name="Zhou P."/>
            <person name="Jiang X."/>
            <person name="Ng J."/>
            <person name="Yang L."/>
            <person name="Wu L."/>
            <person name="Xiao J."/>
            <person name="Feng Y."/>
            <person name="Chen Y."/>
            <person name="Sun X."/>
            <person name="Zhang Y."/>
            <person name="Marsh G.A."/>
            <person name="Crameri G."/>
            <person name="Broder C.C."/>
            <person name="Frey K.G."/>
            <person name="Wang L.F."/>
            <person name="Wang J."/>
        </authorList>
    </citation>
    <scope>NUCLEOTIDE SEQUENCE [LARGE SCALE GENOMIC DNA]</scope>
</reference>
<sequence length="309" mass="31906">MCERVSESALHKVRGVRPSSGAWSSERASGGREPGGSPPQDRQDGSSNGNPPPPHLSSTGQHLYSPAPPLSHTGVAQYQPPPSFPPSYQPLTYSQWADPYSHLGEANAAINPLHQPVPAGGQPQACPGRQSQEAAGLPSHHGRPACLLPHLSGLDCGALSAHRDGHALDAAGRAENLGLHDMGQPMDEVQRVDEQPLLLHDQTGIRQGPISMTKNALSLPCQKELVGPLLASGGSERCHQPPAPAGARRGSAAGLPRPPEPGGCGLALAPRTPGLPATPSLRAGLRSSERPQGWARPGRSGAGGEPGPS</sequence>
<dbReference type="Proteomes" id="UP000010556">
    <property type="component" value="Unassembled WGS sequence"/>
</dbReference>
<evidence type="ECO:0000313" key="2">
    <source>
        <dbReference type="EMBL" id="ELK32345.1"/>
    </source>
</evidence>
<dbReference type="eggNOG" id="KOG3811">
    <property type="taxonomic scope" value="Eukaryota"/>
</dbReference>
<accession>L5M248</accession>
<feature type="compositionally biased region" description="Gly residues" evidence="1">
    <location>
        <begin position="300"/>
        <end position="309"/>
    </location>
</feature>
<gene>
    <name evidence="2" type="ORF">MDA_GLEAN10020798</name>
</gene>
<name>L5M248_MYODS</name>
<feature type="region of interest" description="Disordered" evidence="1">
    <location>
        <begin position="232"/>
        <end position="309"/>
    </location>
</feature>
<dbReference type="EMBL" id="KB105404">
    <property type="protein sequence ID" value="ELK32345.1"/>
    <property type="molecule type" value="Genomic_DNA"/>
</dbReference>
<feature type="compositionally biased region" description="Low complexity" evidence="1">
    <location>
        <begin position="245"/>
        <end position="255"/>
    </location>
</feature>